<dbReference type="EMBL" id="OD004303">
    <property type="protein sequence ID" value="CAD7409712.1"/>
    <property type="molecule type" value="Genomic_DNA"/>
</dbReference>
<sequence>MNQVQKDMEAFGSGRSLEREREKNGRGTRLPVELRRSQSMEQAAPVLGMIPIFSEGKDDRFEVWVHESCVVWASGVHLVGARIVGLQEAVWGSLRTTCDKCGEGGANIACVHRGCELRMHVGCAQEHGWEMDQDTYISRCYQHKMKRMYRVFSGLEKLGELEGHTPLSPSCQRNAPSCRTQHTESCSRRLLGRHIIFVRDLVASHS</sequence>
<dbReference type="InterPro" id="IPR034732">
    <property type="entry name" value="EPHD"/>
</dbReference>
<name>A0A7R9H6H0_TIMPO</name>
<dbReference type="InterPro" id="IPR052440">
    <property type="entry name" value="Trans_Reg/Chrom_Remod"/>
</dbReference>
<feature type="region of interest" description="Disordered" evidence="5">
    <location>
        <begin position="1"/>
        <end position="29"/>
    </location>
</feature>
<keyword evidence="2" id="KW-0479">Metal-binding</keyword>
<keyword evidence="3" id="KW-0863">Zinc-finger</keyword>
<evidence type="ECO:0000256" key="4">
    <source>
        <dbReference type="ARBA" id="ARBA00022833"/>
    </source>
</evidence>
<feature type="compositionally biased region" description="Basic and acidic residues" evidence="5">
    <location>
        <begin position="16"/>
        <end position="25"/>
    </location>
</feature>
<evidence type="ECO:0000256" key="2">
    <source>
        <dbReference type="ARBA" id="ARBA00022723"/>
    </source>
</evidence>
<dbReference type="PROSITE" id="PS51805">
    <property type="entry name" value="EPHD"/>
    <property type="match status" value="1"/>
</dbReference>
<reference evidence="7" key="1">
    <citation type="submission" date="2020-11" db="EMBL/GenBank/DDBJ databases">
        <authorList>
            <person name="Tran Van P."/>
        </authorList>
    </citation>
    <scope>NUCLEOTIDE SEQUENCE</scope>
</reference>
<dbReference type="Pfam" id="PF13832">
    <property type="entry name" value="zf-HC5HC2H_2"/>
    <property type="match status" value="1"/>
</dbReference>
<dbReference type="Gene3D" id="3.30.40.10">
    <property type="entry name" value="Zinc/RING finger domain, C3HC4 (zinc finger)"/>
    <property type="match status" value="1"/>
</dbReference>
<evidence type="ECO:0000313" key="7">
    <source>
        <dbReference type="EMBL" id="CAD7409712.1"/>
    </source>
</evidence>
<feature type="domain" description="PHD-type" evidence="6">
    <location>
        <begin position="35"/>
        <end position="144"/>
    </location>
</feature>
<protein>
    <recommendedName>
        <fullName evidence="6">PHD-type domain-containing protein</fullName>
    </recommendedName>
</protein>
<gene>
    <name evidence="7" type="ORF">TPSB3V08_LOCUS6979</name>
</gene>
<keyword evidence="4" id="KW-0862">Zinc</keyword>
<dbReference type="AlphaFoldDB" id="A0A7R9H6H0"/>
<accession>A0A7R9H6H0</accession>
<organism evidence="7">
    <name type="scientific">Timema poppense</name>
    <name type="common">Walking stick</name>
    <dbReference type="NCBI Taxonomy" id="170557"/>
    <lineage>
        <taxon>Eukaryota</taxon>
        <taxon>Metazoa</taxon>
        <taxon>Ecdysozoa</taxon>
        <taxon>Arthropoda</taxon>
        <taxon>Hexapoda</taxon>
        <taxon>Insecta</taxon>
        <taxon>Pterygota</taxon>
        <taxon>Neoptera</taxon>
        <taxon>Polyneoptera</taxon>
        <taxon>Phasmatodea</taxon>
        <taxon>Timematodea</taxon>
        <taxon>Timematoidea</taxon>
        <taxon>Timematidae</taxon>
        <taxon>Timema</taxon>
    </lineage>
</organism>
<dbReference type="PANTHER" id="PTHR14955">
    <property type="entry name" value="RETINOIC ACID INDUCED 1/TRANSCRIPTION FACTOR 20"/>
    <property type="match status" value="1"/>
</dbReference>
<evidence type="ECO:0000256" key="3">
    <source>
        <dbReference type="ARBA" id="ARBA00022771"/>
    </source>
</evidence>
<dbReference type="InterPro" id="IPR013083">
    <property type="entry name" value="Znf_RING/FYVE/PHD"/>
</dbReference>
<keyword evidence="1" id="KW-0597">Phosphoprotein</keyword>
<evidence type="ECO:0000256" key="1">
    <source>
        <dbReference type="ARBA" id="ARBA00022553"/>
    </source>
</evidence>
<evidence type="ECO:0000256" key="5">
    <source>
        <dbReference type="SAM" id="MobiDB-lite"/>
    </source>
</evidence>
<evidence type="ECO:0000259" key="6">
    <source>
        <dbReference type="PROSITE" id="PS51805"/>
    </source>
</evidence>
<dbReference type="PANTHER" id="PTHR14955:SF4">
    <property type="entry name" value="PHD-TYPE DOMAIN-CONTAINING PROTEIN"/>
    <property type="match status" value="1"/>
</dbReference>
<dbReference type="GO" id="GO:0005634">
    <property type="term" value="C:nucleus"/>
    <property type="evidence" value="ECO:0007669"/>
    <property type="project" value="TreeGrafter"/>
</dbReference>
<dbReference type="GO" id="GO:0006357">
    <property type="term" value="P:regulation of transcription by RNA polymerase II"/>
    <property type="evidence" value="ECO:0007669"/>
    <property type="project" value="TreeGrafter"/>
</dbReference>
<proteinExistence type="predicted"/>
<dbReference type="GO" id="GO:0008270">
    <property type="term" value="F:zinc ion binding"/>
    <property type="evidence" value="ECO:0007669"/>
    <property type="project" value="UniProtKB-KW"/>
</dbReference>